<dbReference type="InterPro" id="IPR017441">
    <property type="entry name" value="Protein_kinase_ATP_BS"/>
</dbReference>
<dbReference type="Pfam" id="PF00069">
    <property type="entry name" value="Pkinase"/>
    <property type="match status" value="1"/>
</dbReference>
<dbReference type="PRINTS" id="PR00109">
    <property type="entry name" value="TYRKINASE"/>
</dbReference>
<keyword evidence="5 6" id="KW-0067">ATP-binding</keyword>
<evidence type="ECO:0000256" key="4">
    <source>
        <dbReference type="ARBA" id="ARBA00022777"/>
    </source>
</evidence>
<organism evidence="9">
    <name type="scientific">Arcella intermedia</name>
    <dbReference type="NCBI Taxonomy" id="1963864"/>
    <lineage>
        <taxon>Eukaryota</taxon>
        <taxon>Amoebozoa</taxon>
        <taxon>Tubulinea</taxon>
        <taxon>Elardia</taxon>
        <taxon>Arcellinida</taxon>
        <taxon>Sphaerothecina</taxon>
        <taxon>Arcellidae</taxon>
        <taxon>Arcella</taxon>
    </lineage>
</organism>
<comment type="similarity">
    <text evidence="7">Belongs to the protein kinase superfamily.</text>
</comment>
<dbReference type="Gene3D" id="1.10.510.10">
    <property type="entry name" value="Transferase(Phosphotransferase) domain 1"/>
    <property type="match status" value="1"/>
</dbReference>
<dbReference type="AlphaFoldDB" id="A0A6B2LDW5"/>
<dbReference type="PROSITE" id="PS00108">
    <property type="entry name" value="PROTEIN_KINASE_ST"/>
    <property type="match status" value="1"/>
</dbReference>
<dbReference type="EMBL" id="GIBP01006121">
    <property type="protein sequence ID" value="NDV35090.1"/>
    <property type="molecule type" value="Transcribed_RNA"/>
</dbReference>
<dbReference type="PIRSF" id="PIRSF000654">
    <property type="entry name" value="Integrin-linked_kinase"/>
    <property type="match status" value="1"/>
</dbReference>
<feature type="binding site" evidence="6">
    <location>
        <position position="25"/>
    </location>
    <ligand>
        <name>ATP</name>
        <dbReference type="ChEBI" id="CHEBI:30616"/>
    </ligand>
</feature>
<dbReference type="PROSITE" id="PS50011">
    <property type="entry name" value="PROTEIN_KINASE_DOM"/>
    <property type="match status" value="1"/>
</dbReference>
<sequence length="267" mass="30025">MLGYGSFGMVYLGLNIYSGDFMAIKQVSLHSENLENSSEVQSLQQEISFLQTLNHENIVQYMGSSVENSYLNIFLEYVSGGSIASIIKRFGKINEILTRKYTKQILNGLKYLHDRRIIHRDIKGENILVDNKGVIKLSDFGAAKRLENLLNRGAGKGFSSFKGTIYWMAPEVLRQGEYGRQADIWSLGCTVLEMITGIPPWSNEYKEQATALFNIASRNEGPPIPDDVSAECKDFLSLCFKSNPKERPHARKLLLHPWIEGVSSAPL</sequence>
<protein>
    <recommendedName>
        <fullName evidence="8">Protein kinase domain-containing protein</fullName>
    </recommendedName>
</protein>
<evidence type="ECO:0000313" key="9">
    <source>
        <dbReference type="EMBL" id="NDV35090.1"/>
    </source>
</evidence>
<dbReference type="GO" id="GO:0004674">
    <property type="term" value="F:protein serine/threonine kinase activity"/>
    <property type="evidence" value="ECO:0007669"/>
    <property type="project" value="UniProtKB-KW"/>
</dbReference>
<evidence type="ECO:0000256" key="5">
    <source>
        <dbReference type="ARBA" id="ARBA00022840"/>
    </source>
</evidence>
<dbReference type="PANTHER" id="PTHR11584:SF369">
    <property type="entry name" value="MITOGEN-ACTIVATED PROTEIN KINASE KINASE KINASE 19-RELATED"/>
    <property type="match status" value="1"/>
</dbReference>
<dbReference type="InterPro" id="IPR011009">
    <property type="entry name" value="Kinase-like_dom_sf"/>
</dbReference>
<dbReference type="InterPro" id="IPR008271">
    <property type="entry name" value="Ser/Thr_kinase_AS"/>
</dbReference>
<evidence type="ECO:0000256" key="7">
    <source>
        <dbReference type="RuleBase" id="RU000304"/>
    </source>
</evidence>
<keyword evidence="4" id="KW-0418">Kinase</keyword>
<name>A0A6B2LDW5_9EUKA</name>
<dbReference type="InterPro" id="IPR000719">
    <property type="entry name" value="Prot_kinase_dom"/>
</dbReference>
<dbReference type="FunFam" id="1.10.510.10:FF:000071">
    <property type="entry name" value="Mitogen-activated protein kinase kinase kinase 3 isoform 2"/>
    <property type="match status" value="1"/>
</dbReference>
<evidence type="ECO:0000256" key="3">
    <source>
        <dbReference type="ARBA" id="ARBA00022741"/>
    </source>
</evidence>
<proteinExistence type="inferred from homology"/>
<dbReference type="Gene3D" id="3.30.200.20">
    <property type="entry name" value="Phosphorylase Kinase, domain 1"/>
    <property type="match status" value="1"/>
</dbReference>
<evidence type="ECO:0000256" key="1">
    <source>
        <dbReference type="ARBA" id="ARBA00022527"/>
    </source>
</evidence>
<dbReference type="PROSITE" id="PS00107">
    <property type="entry name" value="PROTEIN_KINASE_ATP"/>
    <property type="match status" value="1"/>
</dbReference>
<dbReference type="InterPro" id="IPR001245">
    <property type="entry name" value="Ser-Thr/Tyr_kinase_cat_dom"/>
</dbReference>
<evidence type="ECO:0000259" key="8">
    <source>
        <dbReference type="PROSITE" id="PS50011"/>
    </source>
</evidence>
<keyword evidence="2" id="KW-0808">Transferase</keyword>
<reference evidence="9" key="1">
    <citation type="journal article" date="2020" name="J. Eukaryot. Microbiol.">
        <title>De novo Sequencing, Assembly and Annotation of the Transcriptome for the Free-Living Testate Amoeba Arcella intermedia.</title>
        <authorList>
            <person name="Ribeiro G.M."/>
            <person name="Porfirio-Sousa A.L."/>
            <person name="Maurer-Alcala X.X."/>
            <person name="Katz L.A."/>
            <person name="Lahr D.J.G."/>
        </authorList>
    </citation>
    <scope>NUCLEOTIDE SEQUENCE</scope>
</reference>
<keyword evidence="3 6" id="KW-0547">Nucleotide-binding</keyword>
<dbReference type="GO" id="GO:0005524">
    <property type="term" value="F:ATP binding"/>
    <property type="evidence" value="ECO:0007669"/>
    <property type="project" value="UniProtKB-UniRule"/>
</dbReference>
<dbReference type="SMART" id="SM00220">
    <property type="entry name" value="S_TKc"/>
    <property type="match status" value="1"/>
</dbReference>
<dbReference type="SUPFAM" id="SSF56112">
    <property type="entry name" value="Protein kinase-like (PK-like)"/>
    <property type="match status" value="1"/>
</dbReference>
<accession>A0A6B2LDW5</accession>
<evidence type="ECO:0000256" key="6">
    <source>
        <dbReference type="PROSITE-ProRule" id="PRU10141"/>
    </source>
</evidence>
<feature type="domain" description="Protein kinase" evidence="8">
    <location>
        <begin position="1"/>
        <end position="259"/>
    </location>
</feature>
<evidence type="ECO:0000256" key="2">
    <source>
        <dbReference type="ARBA" id="ARBA00022679"/>
    </source>
</evidence>
<dbReference type="CDD" id="cd06606">
    <property type="entry name" value="STKc_MAPKKK"/>
    <property type="match status" value="1"/>
</dbReference>
<keyword evidence="1 7" id="KW-0723">Serine/threonine-protein kinase</keyword>
<dbReference type="PANTHER" id="PTHR11584">
    <property type="entry name" value="SERINE/THREONINE PROTEIN KINASE"/>
    <property type="match status" value="1"/>
</dbReference>